<evidence type="ECO:0000313" key="1">
    <source>
        <dbReference type="EMBL" id="EWG44169.1"/>
    </source>
</evidence>
<dbReference type="RefSeq" id="XP_018750360.1">
    <property type="nucleotide sequence ID" value="XM_018893504.1"/>
</dbReference>
<proteinExistence type="predicted"/>
<dbReference type="AlphaFoldDB" id="W7M9R4"/>
<dbReference type="KEGG" id="fvr:FVEG_05326"/>
<dbReference type="EMBL" id="DS022247">
    <property type="protein sequence ID" value="EWG44169.1"/>
    <property type="molecule type" value="Genomic_DNA"/>
</dbReference>
<protein>
    <submittedName>
        <fullName evidence="1">Uncharacterized protein</fullName>
    </submittedName>
</protein>
<dbReference type="VEuPathDB" id="FungiDB:FVEG_05326"/>
<dbReference type="GeneID" id="30063333"/>
<sequence length="73" mass="8530">MYKLSKRVLFTEKSDEANYRQAKSHHVRRQEPFNTLPLGSDFFQTSSKSSLGRGFTRSPFTRQVFTGTLLWLD</sequence>
<dbReference type="HOGENOM" id="CLU_2704994_0_0_1"/>
<name>W7M9R4_GIBM7</name>
<reference evidence="1 2" key="1">
    <citation type="journal article" date="2010" name="Nature">
        <title>Comparative genomics reveals mobile pathogenicity chromosomes in Fusarium.</title>
        <authorList>
            <person name="Ma L.J."/>
            <person name="van der Does H.C."/>
            <person name="Borkovich K.A."/>
            <person name="Coleman J.J."/>
            <person name="Daboussi M.J."/>
            <person name="Di Pietro A."/>
            <person name="Dufresne M."/>
            <person name="Freitag M."/>
            <person name="Grabherr M."/>
            <person name="Henrissat B."/>
            <person name="Houterman P.M."/>
            <person name="Kang S."/>
            <person name="Shim W.B."/>
            <person name="Woloshuk C."/>
            <person name="Xie X."/>
            <person name="Xu J.R."/>
            <person name="Antoniw J."/>
            <person name="Baker S.E."/>
            <person name="Bluhm B.H."/>
            <person name="Breakspear A."/>
            <person name="Brown D.W."/>
            <person name="Butchko R.A."/>
            <person name="Chapman S."/>
            <person name="Coulson R."/>
            <person name="Coutinho P.M."/>
            <person name="Danchin E.G."/>
            <person name="Diener A."/>
            <person name="Gale L.R."/>
            <person name="Gardiner D.M."/>
            <person name="Goff S."/>
            <person name="Hammond-Kosack K.E."/>
            <person name="Hilburn K."/>
            <person name="Hua-Van A."/>
            <person name="Jonkers W."/>
            <person name="Kazan K."/>
            <person name="Kodira C.D."/>
            <person name="Koehrsen M."/>
            <person name="Kumar L."/>
            <person name="Lee Y.H."/>
            <person name="Li L."/>
            <person name="Manners J.M."/>
            <person name="Miranda-Saavedra D."/>
            <person name="Mukherjee M."/>
            <person name="Park G."/>
            <person name="Park J."/>
            <person name="Park S.Y."/>
            <person name="Proctor R.H."/>
            <person name="Regev A."/>
            <person name="Ruiz-Roldan M.C."/>
            <person name="Sain D."/>
            <person name="Sakthikumar S."/>
            <person name="Sykes S."/>
            <person name="Schwartz D.C."/>
            <person name="Turgeon B.G."/>
            <person name="Wapinski I."/>
            <person name="Yoder O."/>
            <person name="Young S."/>
            <person name="Zeng Q."/>
            <person name="Zhou S."/>
            <person name="Galagan J."/>
            <person name="Cuomo C.A."/>
            <person name="Kistler H.C."/>
            <person name="Rep M."/>
        </authorList>
    </citation>
    <scope>NUCLEOTIDE SEQUENCE [LARGE SCALE GENOMIC DNA]</scope>
    <source>
        <strain evidence="2">M3125 / FGSC 7600</strain>
    </source>
</reference>
<organism evidence="1 2">
    <name type="scientific">Gibberella moniliformis (strain M3125 / FGSC 7600)</name>
    <name type="common">Maize ear and stalk rot fungus</name>
    <name type="synonym">Fusarium verticillioides</name>
    <dbReference type="NCBI Taxonomy" id="334819"/>
    <lineage>
        <taxon>Eukaryota</taxon>
        <taxon>Fungi</taxon>
        <taxon>Dikarya</taxon>
        <taxon>Ascomycota</taxon>
        <taxon>Pezizomycotina</taxon>
        <taxon>Sordariomycetes</taxon>
        <taxon>Hypocreomycetidae</taxon>
        <taxon>Hypocreales</taxon>
        <taxon>Nectriaceae</taxon>
        <taxon>Fusarium</taxon>
        <taxon>Fusarium fujikuroi species complex</taxon>
    </lineage>
</organism>
<gene>
    <name evidence="1" type="ORF">FVEG_05326</name>
</gene>
<accession>W7M9R4</accession>
<dbReference type="Proteomes" id="UP000009096">
    <property type="component" value="Chromosome 3"/>
</dbReference>
<evidence type="ECO:0000313" key="2">
    <source>
        <dbReference type="Proteomes" id="UP000009096"/>
    </source>
</evidence>
<keyword evidence="2" id="KW-1185">Reference proteome</keyword>